<organism evidence="1 2">
    <name type="scientific">Toxocara canis</name>
    <name type="common">Canine roundworm</name>
    <dbReference type="NCBI Taxonomy" id="6265"/>
    <lineage>
        <taxon>Eukaryota</taxon>
        <taxon>Metazoa</taxon>
        <taxon>Ecdysozoa</taxon>
        <taxon>Nematoda</taxon>
        <taxon>Chromadorea</taxon>
        <taxon>Rhabditida</taxon>
        <taxon>Spirurina</taxon>
        <taxon>Ascaridomorpha</taxon>
        <taxon>Ascaridoidea</taxon>
        <taxon>Toxocaridae</taxon>
        <taxon>Toxocara</taxon>
    </lineage>
</organism>
<keyword evidence="2" id="KW-1185">Reference proteome</keyword>
<comment type="caution">
    <text evidence="1">The sequence shown here is derived from an EMBL/GenBank/DDBJ whole genome shotgun (WGS) entry which is preliminary data.</text>
</comment>
<gene>
    <name evidence="1" type="ORF">Tcan_01541</name>
</gene>
<accession>A0A0B2V4E4</accession>
<dbReference type="EMBL" id="JPKZ01002528">
    <property type="protein sequence ID" value="KHN76354.1"/>
    <property type="molecule type" value="Genomic_DNA"/>
</dbReference>
<protein>
    <submittedName>
        <fullName evidence="1">Uncharacterized protein</fullName>
    </submittedName>
</protein>
<sequence>MLSSDQSKPTNGVQHEKVHWFFNDKDEICALLCAICLRRLHKCLNNYQHFVLVEIFFGCEFFSHAFSSVFSVRLFKVLFIHNFCRRTGFRESLFADLQRRPVFEIWLLYHRERRRGGGEGVGCIHSDVYRHYAVRSVPFQSVTCAADYSR</sequence>
<evidence type="ECO:0000313" key="2">
    <source>
        <dbReference type="Proteomes" id="UP000031036"/>
    </source>
</evidence>
<name>A0A0B2V4E4_TOXCA</name>
<evidence type="ECO:0000313" key="1">
    <source>
        <dbReference type="EMBL" id="KHN76354.1"/>
    </source>
</evidence>
<dbReference type="Proteomes" id="UP000031036">
    <property type="component" value="Unassembled WGS sequence"/>
</dbReference>
<reference evidence="1 2" key="1">
    <citation type="submission" date="2014-11" db="EMBL/GenBank/DDBJ databases">
        <title>Genetic blueprint of the zoonotic pathogen Toxocara canis.</title>
        <authorList>
            <person name="Zhu X.-Q."/>
            <person name="Korhonen P.K."/>
            <person name="Cai H."/>
            <person name="Young N.D."/>
            <person name="Nejsum P."/>
            <person name="von Samson-Himmelstjerna G."/>
            <person name="Boag P.R."/>
            <person name="Tan P."/>
            <person name="Li Q."/>
            <person name="Min J."/>
            <person name="Yang Y."/>
            <person name="Wang X."/>
            <person name="Fang X."/>
            <person name="Hall R.S."/>
            <person name="Hofmann A."/>
            <person name="Sternberg P.W."/>
            <person name="Jex A.R."/>
            <person name="Gasser R.B."/>
        </authorList>
    </citation>
    <scope>NUCLEOTIDE SEQUENCE [LARGE SCALE GENOMIC DNA]</scope>
    <source>
        <strain evidence="1">PN_DK_2014</strain>
    </source>
</reference>
<proteinExistence type="predicted"/>
<dbReference type="AlphaFoldDB" id="A0A0B2V4E4"/>